<dbReference type="GeneID" id="9132407"/>
<reference evidence="11" key="1">
    <citation type="submission" date="2010-04" db="EMBL/GenBank/DDBJ databases">
        <title>Complete sequence of Methanocaldococcus infernus ME.</title>
        <authorList>
            <consortium name="US DOE Joint Genome Institute"/>
            <person name="Lucas S."/>
            <person name="Copeland A."/>
            <person name="Lapidus A."/>
            <person name="Cheng J.-F."/>
            <person name="Bruce D."/>
            <person name="Goodwin L."/>
            <person name="Pitluck S."/>
            <person name="Munk A.C."/>
            <person name="Detter J.C."/>
            <person name="Han C."/>
            <person name="Tapia R."/>
            <person name="Land M."/>
            <person name="Hauser L."/>
            <person name="Kyrpides N."/>
            <person name="Mikhailova N."/>
            <person name="Sieprawska-Lupa M."/>
            <person name="Whitman W.B."/>
            <person name="Woyke T."/>
        </authorList>
    </citation>
    <scope>NUCLEOTIDE SEQUENCE [LARGE SCALE GENOMIC DNA]</scope>
    <source>
        <strain evidence="11">ME</strain>
    </source>
</reference>
<keyword evidence="5" id="KW-0500">Molybdenum</keyword>
<feature type="transmembrane region" description="Helical" evidence="9">
    <location>
        <begin position="5"/>
        <end position="24"/>
    </location>
</feature>
<dbReference type="Gene3D" id="1.10.3720.10">
    <property type="entry name" value="MetI-like"/>
    <property type="match status" value="1"/>
</dbReference>
<comment type="subcellular location">
    <subcellularLocation>
        <location evidence="1 9">Cell membrane</location>
        <topology evidence="1 9">Multi-pass membrane protein</topology>
    </subcellularLocation>
</comment>
<feature type="transmembrane region" description="Helical" evidence="9">
    <location>
        <begin position="80"/>
        <end position="102"/>
    </location>
</feature>
<dbReference type="InterPro" id="IPR035906">
    <property type="entry name" value="MetI-like_sf"/>
</dbReference>
<evidence type="ECO:0000313" key="12">
    <source>
        <dbReference type="Proteomes" id="UP000002061"/>
    </source>
</evidence>
<dbReference type="SUPFAM" id="SSF161098">
    <property type="entry name" value="MetI-like"/>
    <property type="match status" value="1"/>
</dbReference>
<dbReference type="InterPro" id="IPR000515">
    <property type="entry name" value="MetI-like"/>
</dbReference>
<gene>
    <name evidence="11" type="ordered locus">Metin_1376</name>
</gene>
<keyword evidence="6 9" id="KW-0812">Transmembrane</keyword>
<dbReference type="KEGG" id="mif:Metin_1376"/>
<evidence type="ECO:0000259" key="10">
    <source>
        <dbReference type="PROSITE" id="PS50928"/>
    </source>
</evidence>
<dbReference type="GO" id="GO:0055085">
    <property type="term" value="P:transmembrane transport"/>
    <property type="evidence" value="ECO:0007669"/>
    <property type="project" value="InterPro"/>
</dbReference>
<evidence type="ECO:0000256" key="5">
    <source>
        <dbReference type="ARBA" id="ARBA00022505"/>
    </source>
</evidence>
<name>D5VTX3_METIM</name>
<keyword evidence="4" id="KW-1003">Cell membrane</keyword>
<protein>
    <submittedName>
        <fullName evidence="11">Binding-protein-dependent transport systems inner membrane component</fullName>
    </submittedName>
</protein>
<evidence type="ECO:0000256" key="7">
    <source>
        <dbReference type="ARBA" id="ARBA00022989"/>
    </source>
</evidence>
<evidence type="ECO:0000256" key="2">
    <source>
        <dbReference type="ARBA" id="ARBA00009306"/>
    </source>
</evidence>
<dbReference type="GO" id="GO:0005886">
    <property type="term" value="C:plasma membrane"/>
    <property type="evidence" value="ECO:0007669"/>
    <property type="project" value="UniProtKB-SubCell"/>
</dbReference>
<evidence type="ECO:0000256" key="4">
    <source>
        <dbReference type="ARBA" id="ARBA00022475"/>
    </source>
</evidence>
<dbReference type="Proteomes" id="UP000002061">
    <property type="component" value="Chromosome"/>
</dbReference>
<feature type="transmembrane region" description="Helical" evidence="9">
    <location>
        <begin position="220"/>
        <end position="238"/>
    </location>
</feature>
<evidence type="ECO:0000256" key="9">
    <source>
        <dbReference type="RuleBase" id="RU363032"/>
    </source>
</evidence>
<feature type="transmembrane region" description="Helical" evidence="9">
    <location>
        <begin position="176"/>
        <end position="200"/>
    </location>
</feature>
<dbReference type="PROSITE" id="PS50928">
    <property type="entry name" value="ABC_TM1"/>
    <property type="match status" value="1"/>
</dbReference>
<dbReference type="HOGENOM" id="CLU_016047_14_1_2"/>
<sequence>MDKIFYFILSITFLFIFLPIFYSLTNPGNLSYLFHAEVLEAFKVTILAGILATFISLLLSLPSAYILARKEFKFKKFVEGILDLPMAIPHVVVGIMLLSFIYGIDPLKELVGPYIVDNFFGIVLVYLFVGLPFMLNSLKDGILAVDEELEHVSRTLGASKVKTFFTIILPLIRNNIITGSILCFARGISEVGALLVIAYYPKTVPILILENFNNFGLQASKPLAVAMIILSLIIFIILKEI</sequence>
<evidence type="ECO:0000256" key="1">
    <source>
        <dbReference type="ARBA" id="ARBA00004651"/>
    </source>
</evidence>
<accession>D5VTX3</accession>
<comment type="similarity">
    <text evidence="2 9">Belongs to the binding-protein-dependent transport system permease family.</text>
</comment>
<evidence type="ECO:0000313" key="11">
    <source>
        <dbReference type="EMBL" id="ADG14026.1"/>
    </source>
</evidence>
<dbReference type="CDD" id="cd06261">
    <property type="entry name" value="TM_PBP2"/>
    <property type="match status" value="1"/>
</dbReference>
<dbReference type="eggNOG" id="arCOG00164">
    <property type="taxonomic scope" value="Archaea"/>
</dbReference>
<feature type="transmembrane region" description="Helical" evidence="9">
    <location>
        <begin position="44"/>
        <end position="68"/>
    </location>
</feature>
<dbReference type="AlphaFoldDB" id="D5VTX3"/>
<evidence type="ECO:0000256" key="6">
    <source>
        <dbReference type="ARBA" id="ARBA00022692"/>
    </source>
</evidence>
<dbReference type="PANTHER" id="PTHR30183:SF3">
    <property type="entry name" value="MOLYBDENUM TRANSPORT SYSTEM PERMEASE PROTEIN MODB"/>
    <property type="match status" value="1"/>
</dbReference>
<dbReference type="RefSeq" id="WP_013100771.1">
    <property type="nucleotide sequence ID" value="NC_014122.1"/>
</dbReference>
<keyword evidence="3 9" id="KW-0813">Transport</keyword>
<dbReference type="Pfam" id="PF00528">
    <property type="entry name" value="BPD_transp_1"/>
    <property type="match status" value="1"/>
</dbReference>
<dbReference type="EMBL" id="CP002009">
    <property type="protein sequence ID" value="ADG14026.1"/>
    <property type="molecule type" value="Genomic_DNA"/>
</dbReference>
<keyword evidence="12" id="KW-1185">Reference proteome</keyword>
<evidence type="ECO:0000256" key="8">
    <source>
        <dbReference type="ARBA" id="ARBA00023136"/>
    </source>
</evidence>
<keyword evidence="8 9" id="KW-0472">Membrane</keyword>
<dbReference type="STRING" id="573063.Metin_1376"/>
<keyword evidence="7 9" id="KW-1133">Transmembrane helix</keyword>
<proteinExistence type="inferred from homology"/>
<dbReference type="OrthoDB" id="11163at2157"/>
<evidence type="ECO:0000256" key="3">
    <source>
        <dbReference type="ARBA" id="ARBA00022448"/>
    </source>
</evidence>
<feature type="domain" description="ABC transmembrane type-1" evidence="10">
    <location>
        <begin position="42"/>
        <end position="238"/>
    </location>
</feature>
<feature type="transmembrane region" description="Helical" evidence="9">
    <location>
        <begin position="114"/>
        <end position="135"/>
    </location>
</feature>
<dbReference type="PANTHER" id="PTHR30183">
    <property type="entry name" value="MOLYBDENUM TRANSPORT SYSTEM PERMEASE PROTEIN MODB"/>
    <property type="match status" value="1"/>
</dbReference>
<organism evidence="11 12">
    <name type="scientific">Methanocaldococcus infernus (strain DSM 11812 / JCM 15783 / ME)</name>
    <dbReference type="NCBI Taxonomy" id="573063"/>
    <lineage>
        <taxon>Archaea</taxon>
        <taxon>Methanobacteriati</taxon>
        <taxon>Methanobacteriota</taxon>
        <taxon>Methanomada group</taxon>
        <taxon>Methanococci</taxon>
        <taxon>Methanococcales</taxon>
        <taxon>Methanocaldococcaceae</taxon>
        <taxon>Methanocaldococcus</taxon>
    </lineage>
</organism>